<dbReference type="InterPro" id="IPR033756">
    <property type="entry name" value="YlxH/NBP35"/>
</dbReference>
<reference evidence="10 11" key="1">
    <citation type="journal article" date="2014" name="Int. J. Syst. Evol. Microbiol.">
        <title>Complete genome sequence of Corynebacterium casei LMG S-19264T (=DSM 44701T), isolated from a smear-ripened cheese.</title>
        <authorList>
            <consortium name="US DOE Joint Genome Institute (JGI-PGF)"/>
            <person name="Walter F."/>
            <person name="Albersmeier A."/>
            <person name="Kalinowski J."/>
            <person name="Ruckert C."/>
        </authorList>
    </citation>
    <scope>NUCLEOTIDE SEQUENCE [LARGE SCALE GENOMIC DNA]</scope>
    <source>
        <strain evidence="10 11">IBRC-M 10912</strain>
    </source>
</reference>
<dbReference type="InterPro" id="IPR027417">
    <property type="entry name" value="P-loop_NTPase"/>
</dbReference>
<dbReference type="GO" id="GO:0016887">
    <property type="term" value="F:ATP hydrolysis activity"/>
    <property type="evidence" value="ECO:0007669"/>
    <property type="project" value="UniProtKB-UniRule"/>
</dbReference>
<organism evidence="10 11">
    <name type="scientific">Natribaculum luteum</name>
    <dbReference type="NCBI Taxonomy" id="1586232"/>
    <lineage>
        <taxon>Archaea</taxon>
        <taxon>Methanobacteriati</taxon>
        <taxon>Methanobacteriota</taxon>
        <taxon>Stenosarchaea group</taxon>
        <taxon>Halobacteria</taxon>
        <taxon>Halobacteriales</taxon>
        <taxon>Natrialbaceae</taxon>
        <taxon>Natribaculum</taxon>
    </lineage>
</organism>
<dbReference type="CDD" id="cd02037">
    <property type="entry name" value="Mrp_NBP35"/>
    <property type="match status" value="1"/>
</dbReference>
<accession>A0ABD5NYP6</accession>
<dbReference type="GO" id="GO:0046872">
    <property type="term" value="F:metal ion binding"/>
    <property type="evidence" value="ECO:0007669"/>
    <property type="project" value="UniProtKB-KW"/>
</dbReference>
<comment type="similarity">
    <text evidence="8">Belongs to the Mrp/NBP35 ATP-binding proteins family.</text>
</comment>
<feature type="binding site" evidence="8">
    <location>
        <begin position="112"/>
        <end position="119"/>
    </location>
    <ligand>
        <name>ATP</name>
        <dbReference type="ChEBI" id="CHEBI:30616"/>
    </ligand>
</feature>
<name>A0ABD5NYP6_9EURY</name>
<dbReference type="InterPro" id="IPR000808">
    <property type="entry name" value="Mrp-like_CS"/>
</dbReference>
<proteinExistence type="inferred from homology"/>
<keyword evidence="4 8" id="KW-0408">Iron</keyword>
<dbReference type="Proteomes" id="UP001595821">
    <property type="component" value="Unassembled WGS sequence"/>
</dbReference>
<dbReference type="Gene3D" id="3.40.50.300">
    <property type="entry name" value="P-loop containing nucleotide triphosphate hydrolases"/>
    <property type="match status" value="1"/>
</dbReference>
<comment type="caution">
    <text evidence="10">The sequence shown here is derived from an EMBL/GenBank/DDBJ whole genome shotgun (WGS) entry which is preliminary data.</text>
</comment>
<dbReference type="GeneID" id="71853868"/>
<evidence type="ECO:0000256" key="1">
    <source>
        <dbReference type="ARBA" id="ARBA00022723"/>
    </source>
</evidence>
<evidence type="ECO:0000256" key="8">
    <source>
        <dbReference type="HAMAP-Rule" id="MF_02040"/>
    </source>
</evidence>
<comment type="function">
    <text evidence="6 8">Binds and transfers iron-sulfur (Fe-S) clusters to target apoproteins. Can hydrolyze ATP.</text>
</comment>
<dbReference type="EMBL" id="JBHSDJ010000029">
    <property type="protein sequence ID" value="MFC4247223.1"/>
    <property type="molecule type" value="Genomic_DNA"/>
</dbReference>
<evidence type="ECO:0000256" key="4">
    <source>
        <dbReference type="ARBA" id="ARBA00023004"/>
    </source>
</evidence>
<dbReference type="PANTHER" id="PTHR42961">
    <property type="entry name" value="IRON-SULFUR PROTEIN NUBPL"/>
    <property type="match status" value="1"/>
</dbReference>
<dbReference type="Pfam" id="PF10609">
    <property type="entry name" value="ParA"/>
    <property type="match status" value="1"/>
</dbReference>
<comment type="subunit">
    <text evidence="8">Homodimer.</text>
</comment>
<keyword evidence="5 8" id="KW-0411">Iron-sulfur</keyword>
<keyword evidence="3 8" id="KW-0067">ATP-binding</keyword>
<dbReference type="PROSITE" id="PS01215">
    <property type="entry name" value="MRP"/>
    <property type="match status" value="1"/>
</dbReference>
<dbReference type="GO" id="GO:0051536">
    <property type="term" value="F:iron-sulfur cluster binding"/>
    <property type="evidence" value="ECO:0007669"/>
    <property type="project" value="UniProtKB-UniRule"/>
</dbReference>
<dbReference type="SUPFAM" id="SSF52540">
    <property type="entry name" value="P-loop containing nucleoside triphosphate hydrolases"/>
    <property type="match status" value="1"/>
</dbReference>
<feature type="region of interest" description="Disordered" evidence="9">
    <location>
        <begin position="318"/>
        <end position="362"/>
    </location>
</feature>
<dbReference type="GO" id="GO:0005524">
    <property type="term" value="F:ATP binding"/>
    <property type="evidence" value="ECO:0007669"/>
    <property type="project" value="UniProtKB-UniRule"/>
</dbReference>
<keyword evidence="1 8" id="KW-0479">Metal-binding</keyword>
<gene>
    <name evidence="10" type="ORF">ACFOZ7_09470</name>
</gene>
<keyword evidence="2 8" id="KW-0547">Nucleotide-binding</keyword>
<evidence type="ECO:0000256" key="5">
    <source>
        <dbReference type="ARBA" id="ARBA00023014"/>
    </source>
</evidence>
<evidence type="ECO:0000313" key="10">
    <source>
        <dbReference type="EMBL" id="MFC4247223.1"/>
    </source>
</evidence>
<dbReference type="PANTHER" id="PTHR42961:SF2">
    <property type="entry name" value="IRON-SULFUR PROTEIN NUBPL"/>
    <property type="match status" value="1"/>
</dbReference>
<dbReference type="FunFam" id="3.40.50.300:FF:001119">
    <property type="entry name" value="Iron-sulfur cluster carrier protein"/>
    <property type="match status" value="1"/>
</dbReference>
<sequence>MSRADRTRVDPATVERALADAEVGRELLFESLADLEGYGAISVEDGQLTVPVTLVAPSAAARSHVEREIRGATADLAGVESVRVEWRPQVTATGPGIDLLPDVKNVVAVASGKGGVGKSTVAVNLATTLAAGGADVGLLDADVYGPNAPAMLGLSERTPDATPDDEMVPRTAHGVSVMSMGFIAGEDDPVIWRGPLVDEFIKQLFGDVRWGSLDYLVVDLPPGTGDAQLSLVQHLPVSGAVVVTTPQAVAVDDARRGLRGFARYDVPVLGLVENMSQFECPDCESVHEIFDAGGAARLGDEFDVPVLERLPLDPAVGQLTTSDEESDPPGISIPGFGRLQLPRTRDEREQRGQLAPVGVRADGGETRASFELLATRTAARLETLAANVDRADGERR</sequence>
<dbReference type="HAMAP" id="MF_02040">
    <property type="entry name" value="Mrp_NBP35"/>
    <property type="match status" value="1"/>
</dbReference>
<evidence type="ECO:0000256" key="7">
    <source>
        <dbReference type="ARBA" id="ARBA00074706"/>
    </source>
</evidence>
<protein>
    <recommendedName>
        <fullName evidence="7 8">Iron-sulfur cluster carrier protein</fullName>
    </recommendedName>
</protein>
<evidence type="ECO:0000256" key="3">
    <source>
        <dbReference type="ARBA" id="ARBA00022840"/>
    </source>
</evidence>
<dbReference type="InterPro" id="IPR019591">
    <property type="entry name" value="Mrp/NBP35_ATP-bd"/>
</dbReference>
<evidence type="ECO:0000256" key="9">
    <source>
        <dbReference type="SAM" id="MobiDB-lite"/>
    </source>
</evidence>
<keyword evidence="8" id="KW-0378">Hydrolase</keyword>
<evidence type="ECO:0000256" key="6">
    <source>
        <dbReference type="ARBA" id="ARBA00058094"/>
    </source>
</evidence>
<dbReference type="AlphaFoldDB" id="A0ABD5NYP6"/>
<dbReference type="RefSeq" id="WP_246974675.1">
    <property type="nucleotide sequence ID" value="NZ_CP095397.1"/>
</dbReference>
<dbReference type="InterPro" id="IPR044304">
    <property type="entry name" value="NUBPL-like"/>
</dbReference>
<evidence type="ECO:0000313" key="11">
    <source>
        <dbReference type="Proteomes" id="UP001595821"/>
    </source>
</evidence>
<evidence type="ECO:0000256" key="2">
    <source>
        <dbReference type="ARBA" id="ARBA00022741"/>
    </source>
</evidence>